<name>A0A853DU86_9MICO</name>
<accession>A0A853DU86</accession>
<gene>
    <name evidence="1" type="ORF">HNR14_001531</name>
</gene>
<reference evidence="1 2" key="1">
    <citation type="submission" date="2020-07" db="EMBL/GenBank/DDBJ databases">
        <title>Sequencing the genomes of 1000 actinobacteria strains.</title>
        <authorList>
            <person name="Klenk H.-P."/>
        </authorList>
    </citation>
    <scope>NUCLEOTIDE SEQUENCE [LARGE SCALE GENOMIC DNA]</scope>
    <source>
        <strain evidence="1 2">DSM 15166</strain>
    </source>
</reference>
<keyword evidence="2" id="KW-1185">Reference proteome</keyword>
<dbReference type="Proteomes" id="UP000521075">
    <property type="component" value="Unassembled WGS sequence"/>
</dbReference>
<dbReference type="EMBL" id="JACCHJ010000001">
    <property type="protein sequence ID" value="NYK09650.1"/>
    <property type="molecule type" value="Genomic_DNA"/>
</dbReference>
<comment type="caution">
    <text evidence="1">The sequence shown here is derived from an EMBL/GenBank/DDBJ whole genome shotgun (WGS) entry which is preliminary data.</text>
</comment>
<dbReference type="RefSeq" id="WP_179700579.1">
    <property type="nucleotide sequence ID" value="NZ_BAAAHA010000003.1"/>
</dbReference>
<evidence type="ECO:0000313" key="2">
    <source>
        <dbReference type="Proteomes" id="UP000521075"/>
    </source>
</evidence>
<proteinExistence type="predicted"/>
<protein>
    <submittedName>
        <fullName evidence="1">Uncharacterized protein</fullName>
    </submittedName>
</protein>
<organism evidence="1 2">
    <name type="scientific">Leifsonia naganoensis</name>
    <dbReference type="NCBI Taxonomy" id="150025"/>
    <lineage>
        <taxon>Bacteria</taxon>
        <taxon>Bacillati</taxon>
        <taxon>Actinomycetota</taxon>
        <taxon>Actinomycetes</taxon>
        <taxon>Micrococcales</taxon>
        <taxon>Microbacteriaceae</taxon>
        <taxon>Leifsonia</taxon>
    </lineage>
</organism>
<evidence type="ECO:0000313" key="1">
    <source>
        <dbReference type="EMBL" id="NYK09650.1"/>
    </source>
</evidence>
<sequence length="131" mass="14838">MKPSWEHPVFRDILLTETYVFDFELHPGLFELQVDFVLASSHPLYEGAAPGEAFDYRRGKIIFSGVSAFRWESTGGRVTVDLDGSSDWDTFDSADWDDSVWELRGQFGNITLTADTVEAVFSHVARRRADS</sequence>
<dbReference type="AlphaFoldDB" id="A0A853DU86"/>